<keyword evidence="7" id="KW-1185">Reference proteome</keyword>
<evidence type="ECO:0000259" key="5">
    <source>
        <dbReference type="PROSITE" id="PS50977"/>
    </source>
</evidence>
<dbReference type="Proteomes" id="UP000569914">
    <property type="component" value="Unassembled WGS sequence"/>
</dbReference>
<dbReference type="InterPro" id="IPR001647">
    <property type="entry name" value="HTH_TetR"/>
</dbReference>
<organism evidence="6 7">
    <name type="scientific">Microlunatus parietis</name>
    <dbReference type="NCBI Taxonomy" id="682979"/>
    <lineage>
        <taxon>Bacteria</taxon>
        <taxon>Bacillati</taxon>
        <taxon>Actinomycetota</taxon>
        <taxon>Actinomycetes</taxon>
        <taxon>Propionibacteriales</taxon>
        <taxon>Propionibacteriaceae</taxon>
        <taxon>Microlunatus</taxon>
    </lineage>
</organism>
<dbReference type="AlphaFoldDB" id="A0A7Y9LGP1"/>
<evidence type="ECO:0000256" key="3">
    <source>
        <dbReference type="ARBA" id="ARBA00023163"/>
    </source>
</evidence>
<evidence type="ECO:0000256" key="1">
    <source>
        <dbReference type="ARBA" id="ARBA00023015"/>
    </source>
</evidence>
<protein>
    <submittedName>
        <fullName evidence="6">AcrR family transcriptional regulator</fullName>
    </submittedName>
</protein>
<dbReference type="EMBL" id="JACCBU010000001">
    <property type="protein sequence ID" value="NYE75436.1"/>
    <property type="molecule type" value="Genomic_DNA"/>
</dbReference>
<name>A0A7Y9LGP1_9ACTN</name>
<keyword evidence="3" id="KW-0804">Transcription</keyword>
<dbReference type="InterPro" id="IPR036271">
    <property type="entry name" value="Tet_transcr_reg_TetR-rel_C_sf"/>
</dbReference>
<dbReference type="SUPFAM" id="SSF48498">
    <property type="entry name" value="Tetracyclin repressor-like, C-terminal domain"/>
    <property type="match status" value="1"/>
</dbReference>
<evidence type="ECO:0000256" key="4">
    <source>
        <dbReference type="PROSITE-ProRule" id="PRU00335"/>
    </source>
</evidence>
<dbReference type="PROSITE" id="PS50977">
    <property type="entry name" value="HTH_TETR_2"/>
    <property type="match status" value="1"/>
</dbReference>
<proteinExistence type="predicted"/>
<feature type="DNA-binding region" description="H-T-H motif" evidence="4">
    <location>
        <begin position="28"/>
        <end position="47"/>
    </location>
</feature>
<dbReference type="SUPFAM" id="SSF46689">
    <property type="entry name" value="Homeodomain-like"/>
    <property type="match status" value="1"/>
</dbReference>
<feature type="domain" description="HTH tetR-type" evidence="5">
    <location>
        <begin position="5"/>
        <end position="65"/>
    </location>
</feature>
<dbReference type="InterPro" id="IPR011075">
    <property type="entry name" value="TetR_C"/>
</dbReference>
<dbReference type="GO" id="GO:0003677">
    <property type="term" value="F:DNA binding"/>
    <property type="evidence" value="ECO:0007669"/>
    <property type="project" value="UniProtKB-UniRule"/>
</dbReference>
<keyword evidence="2 4" id="KW-0238">DNA-binding</keyword>
<dbReference type="InterPro" id="IPR009057">
    <property type="entry name" value="Homeodomain-like_sf"/>
</dbReference>
<dbReference type="Pfam" id="PF16925">
    <property type="entry name" value="TetR_C_13"/>
    <property type="match status" value="1"/>
</dbReference>
<evidence type="ECO:0000256" key="2">
    <source>
        <dbReference type="ARBA" id="ARBA00023125"/>
    </source>
</evidence>
<evidence type="ECO:0000313" key="6">
    <source>
        <dbReference type="EMBL" id="NYE75436.1"/>
    </source>
</evidence>
<keyword evidence="1" id="KW-0805">Transcription regulation</keyword>
<dbReference type="Pfam" id="PF00440">
    <property type="entry name" value="TetR_N"/>
    <property type="match status" value="1"/>
</dbReference>
<evidence type="ECO:0000313" key="7">
    <source>
        <dbReference type="Proteomes" id="UP000569914"/>
    </source>
</evidence>
<comment type="caution">
    <text evidence="6">The sequence shown here is derived from an EMBL/GenBank/DDBJ whole genome shotgun (WGS) entry which is preliminary data.</text>
</comment>
<accession>A0A7Y9LGP1</accession>
<dbReference type="RefSeq" id="WP_179757936.1">
    <property type="nucleotide sequence ID" value="NZ_JACCBU010000001.1"/>
</dbReference>
<dbReference type="PANTHER" id="PTHR47506:SF6">
    <property type="entry name" value="HTH-TYPE TRANSCRIPTIONAL REPRESSOR NEMR"/>
    <property type="match status" value="1"/>
</dbReference>
<gene>
    <name evidence="6" type="ORF">BKA15_006765</name>
</gene>
<reference evidence="6 7" key="1">
    <citation type="submission" date="2020-07" db="EMBL/GenBank/DDBJ databases">
        <title>Sequencing the genomes of 1000 actinobacteria strains.</title>
        <authorList>
            <person name="Klenk H.-P."/>
        </authorList>
    </citation>
    <scope>NUCLEOTIDE SEQUENCE [LARGE SCALE GENOMIC DNA]</scope>
    <source>
        <strain evidence="6 7">DSM 22083</strain>
    </source>
</reference>
<dbReference type="PANTHER" id="PTHR47506">
    <property type="entry name" value="TRANSCRIPTIONAL REGULATORY PROTEIN"/>
    <property type="match status" value="1"/>
</dbReference>
<dbReference type="Gene3D" id="1.10.357.10">
    <property type="entry name" value="Tetracycline Repressor, domain 2"/>
    <property type="match status" value="1"/>
</dbReference>
<dbReference type="Gene3D" id="1.10.10.60">
    <property type="entry name" value="Homeodomain-like"/>
    <property type="match status" value="1"/>
</dbReference>
<sequence length="197" mass="21511">MAKGDETRRLILQRGVETAYRIGLGGLTIGSLAVVTGLSKSGLYAHFRSKQALQLAVLAEARTDFGDRVVRPALATPRGIPRLRALFEHWSSWAAVGRPGCCLFVKAANEFDQQEGPVRDELVQAHRDLLDSIAQIARTGISEGHFRPDTDPEQLATDLYGIMLAFYLSSQLLADPDAEHRARQAFERLLADAAATG</sequence>